<evidence type="ECO:0000256" key="2">
    <source>
        <dbReference type="ARBA" id="ARBA00022517"/>
    </source>
</evidence>
<dbReference type="InterPro" id="IPR057721">
    <property type="entry name" value="BCD1_alpha/beta"/>
</dbReference>
<dbReference type="InterPro" id="IPR007529">
    <property type="entry name" value="Znf_HIT"/>
</dbReference>
<evidence type="ECO:0000256" key="8">
    <source>
        <dbReference type="ARBA" id="ARBA00049598"/>
    </source>
</evidence>
<feature type="region of interest" description="Disordered" evidence="14">
    <location>
        <begin position="348"/>
        <end position="376"/>
    </location>
</feature>
<evidence type="ECO:0000256" key="6">
    <source>
        <dbReference type="ARBA" id="ARBA00022833"/>
    </source>
</evidence>
<feature type="compositionally biased region" description="Polar residues" evidence="14">
    <location>
        <begin position="218"/>
        <end position="250"/>
    </location>
</feature>
<dbReference type="EMBL" id="JAPQKR010000015">
    <property type="protein sequence ID" value="KAJ5194901.1"/>
    <property type="molecule type" value="Genomic_DNA"/>
</dbReference>
<dbReference type="PROSITE" id="PS51083">
    <property type="entry name" value="ZF_HIT"/>
    <property type="match status" value="1"/>
</dbReference>
<evidence type="ECO:0000256" key="9">
    <source>
        <dbReference type="ARBA" id="ARBA00049654"/>
    </source>
</evidence>
<evidence type="ECO:0000313" key="17">
    <source>
        <dbReference type="Proteomes" id="UP001150904"/>
    </source>
</evidence>
<accession>A0A9W9JF67</accession>
<keyword evidence="2" id="KW-0690">Ribosome biogenesis</keyword>
<comment type="caution">
    <text evidence="16">The sequence shown here is derived from an EMBL/GenBank/DDBJ whole genome shotgun (WGS) entry which is preliminary data.</text>
</comment>
<dbReference type="FunFam" id="3.30.60.190:FF:000001">
    <property type="entry name" value="box C/D snoRNA protein 1"/>
    <property type="match status" value="1"/>
</dbReference>
<evidence type="ECO:0000256" key="14">
    <source>
        <dbReference type="SAM" id="MobiDB-lite"/>
    </source>
</evidence>
<keyword evidence="5 13" id="KW-0863">Zinc-finger</keyword>
<comment type="function">
    <text evidence="8">Required for box C/D snoRNAs accumulation involved in snoRNA processing, snoRNA transport to the nucleolus and ribosome biogenesis.</text>
</comment>
<dbReference type="RefSeq" id="XP_058305389.1">
    <property type="nucleotide sequence ID" value="XM_058455401.1"/>
</dbReference>
<feature type="domain" description="HIT-type" evidence="15">
    <location>
        <begin position="12"/>
        <end position="46"/>
    </location>
</feature>
<dbReference type="Gene3D" id="3.30.60.190">
    <property type="match status" value="1"/>
</dbReference>
<evidence type="ECO:0000256" key="11">
    <source>
        <dbReference type="ARBA" id="ARBA00068630"/>
    </source>
</evidence>
<dbReference type="PANTHER" id="PTHR13483:SF11">
    <property type="entry name" value="ZINC FINGER HIT DOMAIN-CONTAINING PROTEIN 3"/>
    <property type="match status" value="1"/>
</dbReference>
<evidence type="ECO:0000256" key="4">
    <source>
        <dbReference type="ARBA" id="ARBA00022723"/>
    </source>
</evidence>
<protein>
    <recommendedName>
        <fullName evidence="11">Box C/D snoRNA protein 1</fullName>
    </recommendedName>
    <alternativeName>
        <fullName evidence="12">Zinc finger HIT domain-containing protein 6</fullName>
    </alternativeName>
</protein>
<gene>
    <name evidence="16" type="ORF">N7498_008339</name>
</gene>
<feature type="region of interest" description="Disordered" evidence="14">
    <location>
        <begin position="202"/>
        <end position="272"/>
    </location>
</feature>
<keyword evidence="3" id="KW-0597">Phosphoprotein</keyword>
<sequence>MDDPDPLLSELCSICHINPPKYRCPRCSTRTCSLPCTRRHKLWSQCSGVRDPAAYLKRSELATPSAFDRDFNFISGIERSLERADRDAENRGIELPRGAAAEAVDAEEAPEAGAGRKRKHPGQGLVKGEAGFLRGAEAGAVKVMRAPRGMTRNKQNTSRWHPKHKCLSWTVEWIPTSGEKMVCNSLETRTLAQAYDGVYPLPKEERPNWDPTREAKGEQQNAISTVDGQTDAATYNASATTSEPTGTNAEKLQRSEPAEASTDPIEEKALNSPISPHRGVYFYLHRPRTTTKKPVLIPLPPQITLANALRERTVLEFPTIYVLPDSAETLGAAEDTSQFTLEEEYLRTAAPEETAESENESTGIDNDAGLPGAKDIGNVDEQKVLEVLKQDLFEPVPEEQV</sequence>
<keyword evidence="7" id="KW-0832">Ubl conjugation</keyword>
<dbReference type="InterPro" id="IPR051639">
    <property type="entry name" value="BCD1"/>
</dbReference>
<feature type="region of interest" description="Disordered" evidence="14">
    <location>
        <begin position="85"/>
        <end position="125"/>
    </location>
</feature>
<comment type="subunit">
    <text evidence="10">Interacts with FBL, SNU13, NOP58, NUFIP1, RUVBL1, RUVBL2 and TAF9. Interacts (via HIT-type zinc finger) with the RUVBL1/RUVBL2 complex in the presence of ADP.</text>
</comment>
<feature type="compositionally biased region" description="Basic and acidic residues" evidence="14">
    <location>
        <begin position="202"/>
        <end position="217"/>
    </location>
</feature>
<evidence type="ECO:0000256" key="5">
    <source>
        <dbReference type="ARBA" id="ARBA00022771"/>
    </source>
</evidence>
<evidence type="ECO:0000256" key="3">
    <source>
        <dbReference type="ARBA" id="ARBA00022553"/>
    </source>
</evidence>
<dbReference type="GO" id="GO:0048254">
    <property type="term" value="P:snoRNA localization"/>
    <property type="evidence" value="ECO:0007669"/>
    <property type="project" value="TreeGrafter"/>
</dbReference>
<evidence type="ECO:0000256" key="1">
    <source>
        <dbReference type="ARBA" id="ARBA00022499"/>
    </source>
</evidence>
<dbReference type="OrthoDB" id="272357at2759"/>
<proteinExistence type="inferred from homology"/>
<dbReference type="Proteomes" id="UP001150904">
    <property type="component" value="Unassembled WGS sequence"/>
</dbReference>
<keyword evidence="6" id="KW-0862">Zinc</keyword>
<dbReference type="GO" id="GO:0008270">
    <property type="term" value="F:zinc ion binding"/>
    <property type="evidence" value="ECO:0007669"/>
    <property type="project" value="UniProtKB-UniRule"/>
</dbReference>
<reference evidence="16" key="2">
    <citation type="journal article" date="2023" name="IMA Fungus">
        <title>Comparative genomic study of the Penicillium genus elucidates a diverse pangenome and 15 lateral gene transfer events.</title>
        <authorList>
            <person name="Petersen C."/>
            <person name="Sorensen T."/>
            <person name="Nielsen M.R."/>
            <person name="Sondergaard T.E."/>
            <person name="Sorensen J.L."/>
            <person name="Fitzpatrick D.A."/>
            <person name="Frisvad J.C."/>
            <person name="Nielsen K.L."/>
        </authorList>
    </citation>
    <scope>NUCLEOTIDE SEQUENCE</scope>
    <source>
        <strain evidence="16">IBT 15544</strain>
    </source>
</reference>
<organism evidence="16 17">
    <name type="scientific">Penicillium cinerascens</name>
    <dbReference type="NCBI Taxonomy" id="70096"/>
    <lineage>
        <taxon>Eukaryota</taxon>
        <taxon>Fungi</taxon>
        <taxon>Dikarya</taxon>
        <taxon>Ascomycota</taxon>
        <taxon>Pezizomycotina</taxon>
        <taxon>Eurotiomycetes</taxon>
        <taxon>Eurotiomycetidae</taxon>
        <taxon>Eurotiales</taxon>
        <taxon>Aspergillaceae</taxon>
        <taxon>Penicillium</taxon>
    </lineage>
</organism>
<name>A0A9W9JF67_9EURO</name>
<evidence type="ECO:0000256" key="12">
    <source>
        <dbReference type="ARBA" id="ARBA00077531"/>
    </source>
</evidence>
<feature type="compositionally biased region" description="Basic and acidic residues" evidence="14">
    <location>
        <begin position="85"/>
        <end position="94"/>
    </location>
</feature>
<reference evidence="16" key="1">
    <citation type="submission" date="2022-12" db="EMBL/GenBank/DDBJ databases">
        <authorList>
            <person name="Petersen C."/>
        </authorList>
    </citation>
    <scope>NUCLEOTIDE SEQUENCE</scope>
    <source>
        <strain evidence="16">IBT 15544</strain>
    </source>
</reference>
<dbReference type="GO" id="GO:0070761">
    <property type="term" value="C:pre-snoRNP complex"/>
    <property type="evidence" value="ECO:0007669"/>
    <property type="project" value="TreeGrafter"/>
</dbReference>
<evidence type="ECO:0000259" key="15">
    <source>
        <dbReference type="PROSITE" id="PS51083"/>
    </source>
</evidence>
<dbReference type="GeneID" id="83182702"/>
<dbReference type="GO" id="GO:0000463">
    <property type="term" value="P:maturation of LSU-rRNA from tricistronic rRNA transcript (SSU-rRNA, 5.8S rRNA, LSU-rRNA)"/>
    <property type="evidence" value="ECO:0007669"/>
    <property type="project" value="TreeGrafter"/>
</dbReference>
<keyword evidence="17" id="KW-1185">Reference proteome</keyword>
<dbReference type="AlphaFoldDB" id="A0A9W9JF67"/>
<evidence type="ECO:0000256" key="13">
    <source>
        <dbReference type="PROSITE-ProRule" id="PRU00453"/>
    </source>
</evidence>
<keyword evidence="1" id="KW-1017">Isopeptide bond</keyword>
<dbReference type="GO" id="GO:0005634">
    <property type="term" value="C:nucleus"/>
    <property type="evidence" value="ECO:0007669"/>
    <property type="project" value="TreeGrafter"/>
</dbReference>
<dbReference type="GO" id="GO:0000492">
    <property type="term" value="P:box C/D snoRNP assembly"/>
    <property type="evidence" value="ECO:0007669"/>
    <property type="project" value="TreeGrafter"/>
</dbReference>
<evidence type="ECO:0000256" key="10">
    <source>
        <dbReference type="ARBA" id="ARBA00061949"/>
    </source>
</evidence>
<evidence type="ECO:0000256" key="7">
    <source>
        <dbReference type="ARBA" id="ARBA00022843"/>
    </source>
</evidence>
<evidence type="ECO:0000313" key="16">
    <source>
        <dbReference type="EMBL" id="KAJ5194901.1"/>
    </source>
</evidence>
<dbReference type="Pfam" id="PF04438">
    <property type="entry name" value="zf-HIT"/>
    <property type="match status" value="1"/>
</dbReference>
<dbReference type="PANTHER" id="PTHR13483">
    <property type="entry name" value="BOX C_D SNORNA PROTEIN 1-RELATED"/>
    <property type="match status" value="1"/>
</dbReference>
<dbReference type="Pfam" id="PF25790">
    <property type="entry name" value="BCD1"/>
    <property type="match status" value="1"/>
</dbReference>
<keyword evidence="4" id="KW-0479">Metal-binding</keyword>
<dbReference type="SUPFAM" id="SSF144232">
    <property type="entry name" value="HIT/MYND zinc finger-like"/>
    <property type="match status" value="1"/>
</dbReference>
<comment type="similarity">
    <text evidence="9">Belongs to the BCD1 family.</text>
</comment>
<dbReference type="CDD" id="cd23023">
    <property type="entry name" value="zf-HIT_BCD1"/>
    <property type="match status" value="1"/>
</dbReference>